<dbReference type="Proteomes" id="UP000594468">
    <property type="component" value="Chromosome"/>
</dbReference>
<name>A0A7S8ECP8_9CHLR</name>
<keyword evidence="2" id="KW-1185">Reference proteome</keyword>
<proteinExistence type="predicted"/>
<evidence type="ECO:0000313" key="1">
    <source>
        <dbReference type="EMBL" id="QPC84323.1"/>
    </source>
</evidence>
<dbReference type="AlphaFoldDB" id="A0A7S8ECP8"/>
<dbReference type="InterPro" id="IPR021412">
    <property type="entry name" value="DUF3052"/>
</dbReference>
<reference evidence="1 2" key="1">
    <citation type="submission" date="2020-02" db="EMBL/GenBank/DDBJ databases">
        <authorList>
            <person name="Zheng R.K."/>
            <person name="Sun C.M."/>
        </authorList>
    </citation>
    <scope>NUCLEOTIDE SEQUENCE [LARGE SCALE GENOMIC DNA]</scope>
    <source>
        <strain evidence="2">rifampicinis</strain>
    </source>
</reference>
<protein>
    <submittedName>
        <fullName evidence="1">DUF3052 family protein</fullName>
    </submittedName>
</protein>
<sequence>MAEVDQTLVKQLGIAAGEVVSFLYPPQGYLDLLGDGLDEVTVMDVVDSETSELDVIQVFFTELKVLKDELSTLMAVLSEEGALWVSWPKEGGPIETDITEGDVRDFGSELNLVAENKVDIDTSWQALKFVYRH</sequence>
<accession>A0A7S8ECP8</accession>
<dbReference type="KEGG" id="pmet:G4Y79_08100"/>
<gene>
    <name evidence="1" type="ORF">G4Y79_08100</name>
</gene>
<evidence type="ECO:0000313" key="2">
    <source>
        <dbReference type="Proteomes" id="UP000594468"/>
    </source>
</evidence>
<dbReference type="EMBL" id="CP062983">
    <property type="protein sequence ID" value="QPC84323.1"/>
    <property type="molecule type" value="Genomic_DNA"/>
</dbReference>
<dbReference type="Pfam" id="PF11253">
    <property type="entry name" value="DUF3052"/>
    <property type="match status" value="1"/>
</dbReference>
<organism evidence="1 2">
    <name type="scientific">Phototrophicus methaneseepsis</name>
    <dbReference type="NCBI Taxonomy" id="2710758"/>
    <lineage>
        <taxon>Bacteria</taxon>
        <taxon>Bacillati</taxon>
        <taxon>Chloroflexota</taxon>
        <taxon>Candidatus Thermofontia</taxon>
        <taxon>Phototrophicales</taxon>
        <taxon>Phototrophicaceae</taxon>
        <taxon>Phototrophicus</taxon>
    </lineage>
</organism>
<dbReference type="RefSeq" id="WP_195172386.1">
    <property type="nucleotide sequence ID" value="NZ_CP062983.1"/>
</dbReference>